<reference evidence="1 3" key="1">
    <citation type="submission" date="2020-04" db="EMBL/GenBank/DDBJ databases">
        <authorList>
            <person name="De Canck E."/>
        </authorList>
    </citation>
    <scope>NUCLEOTIDE SEQUENCE [LARGE SCALE GENOMIC DNA]</scope>
    <source>
        <strain evidence="1 3">LMG 22037</strain>
    </source>
</reference>
<gene>
    <name evidence="2" type="ORF">AB3X84_26100</name>
    <name evidence="1" type="ORF">LMG22037_04438</name>
</gene>
<name>A0A6J5BTU9_9BURK</name>
<keyword evidence="4" id="KW-1185">Reference proteome</keyword>
<proteinExistence type="predicted"/>
<reference evidence="2 4" key="2">
    <citation type="submission" date="2024-07" db="EMBL/GenBank/DDBJ databases">
        <title>A survey of Mimosa microsymbionts across Brazilian biomes reveals a high diversity of Paraburkholderia nodulating endemic species, but also that Cupriavidus is common as a symbiont of widespread species.</title>
        <authorList>
            <person name="Rouws L."/>
            <person name="Barauna A."/>
            <person name="Beukes C."/>
            <person name="Rouws J.R.C."/>
            <person name="De Faria S.M."/>
            <person name="Gross E."/>
            <person name="Bueno Dos Reis Junior F."/>
            <person name="Simon M.F."/>
            <person name="Maluk M."/>
            <person name="Odee D.W."/>
            <person name="Kenicer G."/>
            <person name="Young J.P.W."/>
            <person name="Reis V.M."/>
            <person name="Zilli J."/>
            <person name="James E.K."/>
        </authorList>
    </citation>
    <scope>NUCLEOTIDE SEQUENCE [LARGE SCALE GENOMIC DNA]</scope>
    <source>
        <strain evidence="2 4">BR14375</strain>
    </source>
</reference>
<evidence type="ECO:0000313" key="3">
    <source>
        <dbReference type="Proteomes" id="UP000494249"/>
    </source>
</evidence>
<protein>
    <submittedName>
        <fullName evidence="1">Uncharacterized protein</fullName>
    </submittedName>
</protein>
<organism evidence="1 3">
    <name type="scientific">Paraburkholderia phenoliruptrix</name>
    <dbReference type="NCBI Taxonomy" id="252970"/>
    <lineage>
        <taxon>Bacteria</taxon>
        <taxon>Pseudomonadati</taxon>
        <taxon>Pseudomonadota</taxon>
        <taxon>Betaproteobacteria</taxon>
        <taxon>Burkholderiales</taxon>
        <taxon>Burkholderiaceae</taxon>
        <taxon>Paraburkholderia</taxon>
    </lineage>
</organism>
<sequence>MARVEFEVSERTIDTVRRIEERFVSHHIDVSINALHLFALTLHAQEAEEENRTRLNRIEELLDTFFGDDAFFDYYGSTYGNRKLTFNRALHVVHHFGELSKFPWTPTPD</sequence>
<dbReference type="Proteomes" id="UP000494249">
    <property type="component" value="Unassembled WGS sequence"/>
</dbReference>
<evidence type="ECO:0000313" key="1">
    <source>
        <dbReference type="EMBL" id="CAB3717027.1"/>
    </source>
</evidence>
<dbReference type="EMBL" id="CADIKB010000025">
    <property type="protein sequence ID" value="CAB3717027.1"/>
    <property type="molecule type" value="Genomic_DNA"/>
</dbReference>
<dbReference type="EMBL" id="JBFPKE010000014">
    <property type="protein sequence ID" value="MEX3753474.1"/>
    <property type="molecule type" value="Genomic_DNA"/>
</dbReference>
<accession>A0A6J5BTU9</accession>
<evidence type="ECO:0000313" key="2">
    <source>
        <dbReference type="EMBL" id="MEX3753474.1"/>
    </source>
</evidence>
<dbReference type="Proteomes" id="UP001558535">
    <property type="component" value="Unassembled WGS sequence"/>
</dbReference>
<dbReference type="RefSeq" id="WP_013591526.1">
    <property type="nucleotide sequence ID" value="NZ_CADFGL010000023.1"/>
</dbReference>
<evidence type="ECO:0000313" key="4">
    <source>
        <dbReference type="Proteomes" id="UP001558535"/>
    </source>
</evidence>
<dbReference type="AlphaFoldDB" id="A0A6J5BTU9"/>